<dbReference type="Pfam" id="PF14497">
    <property type="entry name" value="GST_C_3"/>
    <property type="match status" value="1"/>
</dbReference>
<dbReference type="Gene3D" id="3.40.30.10">
    <property type="entry name" value="Glutaredoxin"/>
    <property type="match status" value="1"/>
</dbReference>
<dbReference type="InterPro" id="IPR004046">
    <property type="entry name" value="GST_C"/>
</dbReference>
<dbReference type="GO" id="GO:0004364">
    <property type="term" value="F:glutathione transferase activity"/>
    <property type="evidence" value="ECO:0007669"/>
    <property type="project" value="UniProtKB-EC"/>
</dbReference>
<dbReference type="Proteomes" id="UP000008909">
    <property type="component" value="Unassembled WGS sequence"/>
</dbReference>
<keyword evidence="8" id="KW-1185">Reference proteome</keyword>
<evidence type="ECO:0000259" key="5">
    <source>
        <dbReference type="PROSITE" id="PS50404"/>
    </source>
</evidence>
<feature type="domain" description="GST N-terminal" evidence="5">
    <location>
        <begin position="18"/>
        <end position="101"/>
    </location>
</feature>
<dbReference type="SFLD" id="SFLDS00019">
    <property type="entry name" value="Glutathione_Transferase_(cytos"/>
    <property type="match status" value="1"/>
</dbReference>
<accession>G7YPG9</accession>
<dbReference type="PROSITE" id="PS50405">
    <property type="entry name" value="GST_CTER"/>
    <property type="match status" value="1"/>
</dbReference>
<dbReference type="InterPro" id="IPR010987">
    <property type="entry name" value="Glutathione-S-Trfase_C-like"/>
</dbReference>
<keyword evidence="7" id="KW-0413">Isomerase</keyword>
<comment type="similarity">
    <text evidence="3">Belongs to the GST superfamily. Mu family.</text>
</comment>
<evidence type="ECO:0000256" key="1">
    <source>
        <dbReference type="ARBA" id="ARBA00002446"/>
    </source>
</evidence>
<reference key="2">
    <citation type="submission" date="2011-10" db="EMBL/GenBank/DDBJ databases">
        <title>The genome and transcriptome sequence of Clonorchis sinensis provide insights into the carcinogenic liver fluke.</title>
        <authorList>
            <person name="Wang X."/>
            <person name="Huang Y."/>
            <person name="Chen W."/>
            <person name="Liu H."/>
            <person name="Guo L."/>
            <person name="Chen Y."/>
            <person name="Luo F."/>
            <person name="Zhou W."/>
            <person name="Sun J."/>
            <person name="Mao Q."/>
            <person name="Liang P."/>
            <person name="Zhou C."/>
            <person name="Tian Y."/>
            <person name="Men J."/>
            <person name="Lv X."/>
            <person name="Huang L."/>
            <person name="Zhou J."/>
            <person name="Hu Y."/>
            <person name="Li R."/>
            <person name="Zhang F."/>
            <person name="Lei H."/>
            <person name="Li X."/>
            <person name="Hu X."/>
            <person name="Liang C."/>
            <person name="Xu J."/>
            <person name="Wu Z."/>
            <person name="Yu X."/>
        </authorList>
    </citation>
    <scope>NUCLEOTIDE SEQUENCE</scope>
    <source>
        <strain>Henan</strain>
    </source>
</reference>
<dbReference type="Gene3D" id="1.20.1050.10">
    <property type="match status" value="2"/>
</dbReference>
<comment type="function">
    <text evidence="1">GST isoenzymes appear to play a central role in the parasite detoxification system. Other functions are also suspected including a role in increasing the solubility of haematin in the parasite gut.</text>
</comment>
<dbReference type="GO" id="GO:0006749">
    <property type="term" value="P:glutathione metabolic process"/>
    <property type="evidence" value="ECO:0007669"/>
    <property type="project" value="TreeGrafter"/>
</dbReference>
<evidence type="ECO:0000313" key="7">
    <source>
        <dbReference type="EMBL" id="GAA54850.1"/>
    </source>
</evidence>
<dbReference type="SUPFAM" id="SSF47616">
    <property type="entry name" value="GST C-terminal domain-like"/>
    <property type="match status" value="1"/>
</dbReference>
<dbReference type="CDD" id="cd03039">
    <property type="entry name" value="GST_N_Sigma_like"/>
    <property type="match status" value="1"/>
</dbReference>
<gene>
    <name evidence="7" type="ORF">CLF_105837</name>
</gene>
<comment type="subunit">
    <text evidence="4">Homodimer.</text>
</comment>
<evidence type="ECO:0000256" key="3">
    <source>
        <dbReference type="ARBA" id="ARBA00005861"/>
    </source>
</evidence>
<evidence type="ECO:0000256" key="2">
    <source>
        <dbReference type="ARBA" id="ARBA00003701"/>
    </source>
</evidence>
<dbReference type="InterPro" id="IPR004045">
    <property type="entry name" value="Glutathione_S-Trfase_N"/>
</dbReference>
<dbReference type="CDD" id="cd03192">
    <property type="entry name" value="GST_C_Sigma_like"/>
    <property type="match status" value="1"/>
</dbReference>
<dbReference type="PANTHER" id="PTHR11571">
    <property type="entry name" value="GLUTATHIONE S-TRANSFERASE"/>
    <property type="match status" value="1"/>
</dbReference>
<name>G7YPG9_CLOSI</name>
<dbReference type="AlphaFoldDB" id="G7YPG9"/>
<dbReference type="PROSITE" id="PS50404">
    <property type="entry name" value="GST_NTER"/>
    <property type="match status" value="1"/>
</dbReference>
<proteinExistence type="inferred from homology"/>
<dbReference type="SUPFAM" id="SSF52833">
    <property type="entry name" value="Thioredoxin-like"/>
    <property type="match status" value="1"/>
</dbReference>
<dbReference type="InterPro" id="IPR036249">
    <property type="entry name" value="Thioredoxin-like_sf"/>
</dbReference>
<sequence>MPRQAADPYPVVRHGGVKQGGLFYLNFRCRAEAIRMILHANGVPFEDVRFTMEEWAERKHEFPGGKLPVFQVREEGSQETKTYTESLAIARALAKHYGMMGDSKEEYYRVERVIGQSADLHELFVRAFFAPPDQRKELLEKAMSEEVPRLLDSADLHELFVRAFFAPPDQRKELLEKAMSEEVPRLLDLICNSLSDSGGKFVAGDKVTLGDIHLLASMEHVRKADSQLLQTNYPKLLTLEEEVLKALPKLAEYVRTRPETPL</sequence>
<evidence type="ECO:0000256" key="4">
    <source>
        <dbReference type="ARBA" id="ARBA00011738"/>
    </source>
</evidence>
<dbReference type="GO" id="GO:0016853">
    <property type="term" value="F:isomerase activity"/>
    <property type="evidence" value="ECO:0007669"/>
    <property type="project" value="UniProtKB-KW"/>
</dbReference>
<dbReference type="InterPro" id="IPR036282">
    <property type="entry name" value="Glutathione-S-Trfase_C_sf"/>
</dbReference>
<comment type="function">
    <text evidence="2">Conjugation of reduced glutathione to a wide number of exogenous and endogenous hydrophobic electrophiles.</text>
</comment>
<dbReference type="InterPro" id="IPR040079">
    <property type="entry name" value="Glutathione_S-Trfase"/>
</dbReference>
<evidence type="ECO:0000259" key="6">
    <source>
        <dbReference type="PROSITE" id="PS50405"/>
    </source>
</evidence>
<dbReference type="EMBL" id="DF143930">
    <property type="protein sequence ID" value="GAA54850.1"/>
    <property type="molecule type" value="Genomic_DNA"/>
</dbReference>
<dbReference type="Pfam" id="PF02798">
    <property type="entry name" value="GST_N"/>
    <property type="match status" value="1"/>
</dbReference>
<organism evidence="7 8">
    <name type="scientific">Clonorchis sinensis</name>
    <name type="common">Chinese liver fluke</name>
    <dbReference type="NCBI Taxonomy" id="79923"/>
    <lineage>
        <taxon>Eukaryota</taxon>
        <taxon>Metazoa</taxon>
        <taxon>Spiralia</taxon>
        <taxon>Lophotrochozoa</taxon>
        <taxon>Platyhelminthes</taxon>
        <taxon>Trematoda</taxon>
        <taxon>Digenea</taxon>
        <taxon>Opisthorchiida</taxon>
        <taxon>Opisthorchiata</taxon>
        <taxon>Opisthorchiidae</taxon>
        <taxon>Clonorchis</taxon>
    </lineage>
</organism>
<feature type="domain" description="GST C-terminal" evidence="6">
    <location>
        <begin position="133"/>
        <end position="262"/>
    </location>
</feature>
<reference evidence="7" key="1">
    <citation type="journal article" date="2011" name="Genome Biol.">
        <title>The draft genome of the carcinogenic human liver fluke Clonorchis sinensis.</title>
        <authorList>
            <person name="Wang X."/>
            <person name="Chen W."/>
            <person name="Huang Y."/>
            <person name="Sun J."/>
            <person name="Men J."/>
            <person name="Liu H."/>
            <person name="Luo F."/>
            <person name="Guo L."/>
            <person name="Lv X."/>
            <person name="Deng C."/>
            <person name="Zhou C."/>
            <person name="Fan Y."/>
            <person name="Li X."/>
            <person name="Huang L."/>
            <person name="Hu Y."/>
            <person name="Liang C."/>
            <person name="Hu X."/>
            <person name="Xu J."/>
            <person name="Yu X."/>
        </authorList>
    </citation>
    <scope>NUCLEOTIDE SEQUENCE [LARGE SCALE GENOMIC DNA]</scope>
    <source>
        <strain evidence="7">Henan</strain>
    </source>
</reference>
<dbReference type="InterPro" id="IPR050213">
    <property type="entry name" value="GST_superfamily"/>
</dbReference>
<protein>
    <submittedName>
        <fullName evidence="7">Prostaglandin-H2 D-isomerase</fullName>
    </submittedName>
</protein>
<evidence type="ECO:0000313" key="8">
    <source>
        <dbReference type="Proteomes" id="UP000008909"/>
    </source>
</evidence>